<dbReference type="EMBL" id="JACGWJ010000009">
    <property type="protein sequence ID" value="KAL0400077.1"/>
    <property type="molecule type" value="Genomic_DNA"/>
</dbReference>
<reference evidence="2" key="1">
    <citation type="submission" date="2020-06" db="EMBL/GenBank/DDBJ databases">
        <authorList>
            <person name="Li T."/>
            <person name="Hu X."/>
            <person name="Zhang T."/>
            <person name="Song X."/>
            <person name="Zhang H."/>
            <person name="Dai N."/>
            <person name="Sheng W."/>
            <person name="Hou X."/>
            <person name="Wei L."/>
        </authorList>
    </citation>
    <scope>NUCLEOTIDE SEQUENCE</scope>
    <source>
        <strain evidence="2">G02</strain>
        <tissue evidence="2">Leaf</tissue>
    </source>
</reference>
<accession>A0AAW2T6A0</accession>
<sequence>MCNYAVFAIGTSTFCSYSPVARFLKLAREGGPPSTTLRTTVASCAPKMLHSPRSPPDLRQFRTHDCLSRNSGSRSPPDASTCNPLA</sequence>
<comment type="caution">
    <text evidence="2">The sequence shown here is derived from an EMBL/GenBank/DDBJ whole genome shotgun (WGS) entry which is preliminary data.</text>
</comment>
<gene>
    <name evidence="2" type="ORF">Sradi_2351000</name>
</gene>
<reference evidence="2" key="2">
    <citation type="journal article" date="2024" name="Plant">
        <title>Genomic evolution and insights into agronomic trait innovations of Sesamum species.</title>
        <authorList>
            <person name="Miao H."/>
            <person name="Wang L."/>
            <person name="Qu L."/>
            <person name="Liu H."/>
            <person name="Sun Y."/>
            <person name="Le M."/>
            <person name="Wang Q."/>
            <person name="Wei S."/>
            <person name="Zheng Y."/>
            <person name="Lin W."/>
            <person name="Duan Y."/>
            <person name="Cao H."/>
            <person name="Xiong S."/>
            <person name="Wang X."/>
            <person name="Wei L."/>
            <person name="Li C."/>
            <person name="Ma Q."/>
            <person name="Ju M."/>
            <person name="Zhao R."/>
            <person name="Li G."/>
            <person name="Mu C."/>
            <person name="Tian Q."/>
            <person name="Mei H."/>
            <person name="Zhang T."/>
            <person name="Gao T."/>
            <person name="Zhang H."/>
        </authorList>
    </citation>
    <scope>NUCLEOTIDE SEQUENCE</scope>
    <source>
        <strain evidence="2">G02</strain>
    </source>
</reference>
<feature type="region of interest" description="Disordered" evidence="1">
    <location>
        <begin position="66"/>
        <end position="86"/>
    </location>
</feature>
<organism evidence="2">
    <name type="scientific">Sesamum radiatum</name>
    <name type="common">Black benniseed</name>
    <dbReference type="NCBI Taxonomy" id="300843"/>
    <lineage>
        <taxon>Eukaryota</taxon>
        <taxon>Viridiplantae</taxon>
        <taxon>Streptophyta</taxon>
        <taxon>Embryophyta</taxon>
        <taxon>Tracheophyta</taxon>
        <taxon>Spermatophyta</taxon>
        <taxon>Magnoliopsida</taxon>
        <taxon>eudicotyledons</taxon>
        <taxon>Gunneridae</taxon>
        <taxon>Pentapetalae</taxon>
        <taxon>asterids</taxon>
        <taxon>lamiids</taxon>
        <taxon>Lamiales</taxon>
        <taxon>Pedaliaceae</taxon>
        <taxon>Sesamum</taxon>
    </lineage>
</organism>
<feature type="compositionally biased region" description="Polar residues" evidence="1">
    <location>
        <begin position="68"/>
        <end position="86"/>
    </location>
</feature>
<protein>
    <submittedName>
        <fullName evidence="2">Uncharacterized protein</fullName>
    </submittedName>
</protein>
<name>A0AAW2T6A0_SESRA</name>
<proteinExistence type="predicted"/>
<evidence type="ECO:0000313" key="2">
    <source>
        <dbReference type="EMBL" id="KAL0400077.1"/>
    </source>
</evidence>
<evidence type="ECO:0000256" key="1">
    <source>
        <dbReference type="SAM" id="MobiDB-lite"/>
    </source>
</evidence>
<dbReference type="AlphaFoldDB" id="A0AAW2T6A0"/>